<sequence>MKIKYYGWDKKPRTMLRYIKPGDIFSFLKDGTYRFGRIMTKNRLGHVAELFEYYSNEPDASKLTSTKRVGYPIILDSYSLFDRKREGDWRIVGHQEDYVPPQDEPMRFTLGMGGGCKKIDIFDNETPISESEAKQLKNYAPLGEARVIKDLGLLKE</sequence>
<reference evidence="1 2" key="1">
    <citation type="submission" date="2024-01" db="EMBL/GenBank/DDBJ databases">
        <title>Characterization of Pseudomonas viridiflava in Georgia, USA.</title>
        <authorList>
            <person name="Zhao M."/>
            <person name="Dutta B."/>
        </authorList>
    </citation>
    <scope>NUCLEOTIDE SEQUENCE [LARGE SCALE GENOMIC DNA]</scope>
    <source>
        <strain evidence="1 2">21GA0539</strain>
    </source>
</reference>
<comment type="caution">
    <text evidence="1">The sequence shown here is derived from an EMBL/GenBank/DDBJ whole genome shotgun (WGS) entry which is preliminary data.</text>
</comment>
<evidence type="ECO:0000313" key="1">
    <source>
        <dbReference type="EMBL" id="MEE4041385.1"/>
    </source>
</evidence>
<dbReference type="Proteomes" id="UP001343600">
    <property type="component" value="Unassembled WGS sequence"/>
</dbReference>
<proteinExistence type="predicted"/>
<keyword evidence="2" id="KW-1185">Reference proteome</keyword>
<dbReference type="EMBL" id="JAZEIP010000023">
    <property type="protein sequence ID" value="MEE4041385.1"/>
    <property type="molecule type" value="Genomic_DNA"/>
</dbReference>
<evidence type="ECO:0000313" key="2">
    <source>
        <dbReference type="Proteomes" id="UP001343600"/>
    </source>
</evidence>
<accession>A0ABU7N8Y8</accession>
<dbReference type="RefSeq" id="WP_205522091.1">
    <property type="nucleotide sequence ID" value="NZ_JAZEIC010000053.1"/>
</dbReference>
<organism evidence="1 2">
    <name type="scientific">Pseudomonas viridiflava</name>
    <name type="common">Phytomonas viridiflava</name>
    <dbReference type="NCBI Taxonomy" id="33069"/>
    <lineage>
        <taxon>Bacteria</taxon>
        <taxon>Pseudomonadati</taxon>
        <taxon>Pseudomonadota</taxon>
        <taxon>Gammaproteobacteria</taxon>
        <taxon>Pseudomonadales</taxon>
        <taxon>Pseudomonadaceae</taxon>
        <taxon>Pseudomonas</taxon>
    </lineage>
</organism>
<dbReference type="InterPro" id="IPR029278">
    <property type="entry name" value="Imm26"/>
</dbReference>
<name>A0ABU7N8Y8_PSEVI</name>
<gene>
    <name evidence="1" type="ORF">V2I87_14915</name>
</gene>
<dbReference type="Pfam" id="PF15428">
    <property type="entry name" value="Imm26"/>
    <property type="match status" value="1"/>
</dbReference>
<protein>
    <submittedName>
        <fullName evidence="1">Imm26 family immunity protein</fullName>
    </submittedName>
</protein>